<keyword evidence="2" id="KW-1185">Reference proteome</keyword>
<dbReference type="EMBL" id="CP003317">
    <property type="protein sequence ID" value="AFA40835.1"/>
    <property type="molecule type" value="Genomic_DNA"/>
</dbReference>
<reference evidence="1 2" key="1">
    <citation type="submission" date="2012-01" db="EMBL/GenBank/DDBJ databases">
        <title>Complete Genome Sequence of Pyrobaculum oguniense.</title>
        <authorList>
            <person name="Bernick D.L."/>
            <person name="Karplus K."/>
            <person name="Lui L.M."/>
            <person name="Coker J.K.C."/>
            <person name="Murphy J.N."/>
            <person name="Cozen A.E."/>
            <person name="Chan P.P."/>
            <person name="Lowe T.M."/>
        </authorList>
    </citation>
    <scope>NUCLEOTIDE SEQUENCE [LARGE SCALE GENOMIC DNA]</scope>
    <source>
        <strain evidence="1 2">TE7</strain>
        <plasmid evidence="1 2">extrachromosomal element</plasmid>
    </source>
</reference>
<gene>
    <name evidence="1" type="ORF">Pogu_ECE008</name>
</gene>
<organism evidence="1 2">
    <name type="scientific">Pyrobaculum oguniense (strain DSM 13380 / JCM 10595 / TE7)</name>
    <dbReference type="NCBI Taxonomy" id="698757"/>
    <lineage>
        <taxon>Archaea</taxon>
        <taxon>Thermoproteota</taxon>
        <taxon>Thermoprotei</taxon>
        <taxon>Thermoproteales</taxon>
        <taxon>Thermoproteaceae</taxon>
        <taxon>Pyrobaculum</taxon>
    </lineage>
</organism>
<dbReference type="HOGENOM" id="CLU_2230486_0_0_2"/>
<evidence type="ECO:0000313" key="1">
    <source>
        <dbReference type="EMBL" id="AFA40835.1"/>
    </source>
</evidence>
<sequence length="105" mass="12315">MTAEILYDDYIMMLVDMEADIEEALRKEYEKLWRTETLERDEEIFKIAKNIEKLKTALCIVITVRLQLQSAKKLGPNAQKAIFEMTQGSIQQAEKRLLEVLLDHE</sequence>
<geneLocation type="plasmid" evidence="1 2">
    <name>extrachromosomal element</name>
</geneLocation>
<protein>
    <submittedName>
        <fullName evidence="1">Uncharacterized protein</fullName>
    </submittedName>
</protein>
<proteinExistence type="predicted"/>
<dbReference type="KEGG" id="pog:Pogu_ECE008"/>
<dbReference type="Proteomes" id="UP000009062">
    <property type="component" value="Plasmid extrachromosomal element"/>
</dbReference>
<accession>H6QE05</accession>
<evidence type="ECO:0000313" key="2">
    <source>
        <dbReference type="Proteomes" id="UP000009062"/>
    </source>
</evidence>
<name>H6QE05_PYROT</name>
<keyword evidence="1" id="KW-0614">Plasmid</keyword>
<dbReference type="AlphaFoldDB" id="H6QE05"/>